<evidence type="ECO:0000313" key="2">
    <source>
        <dbReference type="EMBL" id="SDN75607.1"/>
    </source>
</evidence>
<name>A0A1H0DZC5_9ACTN</name>
<dbReference type="EMBL" id="FNIC01000004">
    <property type="protein sequence ID" value="SDN75607.1"/>
    <property type="molecule type" value="Genomic_DNA"/>
</dbReference>
<feature type="domain" description="Mycothiol-dependent maleylpyruvate isomerase metal-binding" evidence="1">
    <location>
        <begin position="15"/>
        <end position="128"/>
    </location>
</feature>
<dbReference type="InterPro" id="IPR024344">
    <property type="entry name" value="MDMPI_metal-binding"/>
</dbReference>
<dbReference type="NCBIfam" id="TIGR03083">
    <property type="entry name" value="maleylpyruvate isomerase family mycothiol-dependent enzyme"/>
    <property type="match status" value="1"/>
</dbReference>
<dbReference type="Gene3D" id="1.20.120.450">
    <property type="entry name" value="dinb family like domain"/>
    <property type="match status" value="1"/>
</dbReference>
<dbReference type="Pfam" id="PF11716">
    <property type="entry name" value="MDMPI_N"/>
    <property type="match status" value="1"/>
</dbReference>
<dbReference type="RefSeq" id="WP_091025343.1">
    <property type="nucleotide sequence ID" value="NZ_BKAE01000013.1"/>
</dbReference>
<dbReference type="Proteomes" id="UP000199004">
    <property type="component" value="Unassembled WGS sequence"/>
</dbReference>
<dbReference type="NCBIfam" id="TIGR03086">
    <property type="entry name" value="TIGR03086 family metal-binding protein"/>
    <property type="match status" value="1"/>
</dbReference>
<dbReference type="InterPro" id="IPR017520">
    <property type="entry name" value="CHP03086"/>
</dbReference>
<dbReference type="SUPFAM" id="SSF109854">
    <property type="entry name" value="DinB/YfiT-like putative metalloenzymes"/>
    <property type="match status" value="1"/>
</dbReference>
<proteinExistence type="predicted"/>
<protein>
    <submittedName>
        <fullName evidence="2">TIGR03086 family protein</fullName>
    </submittedName>
</protein>
<dbReference type="OrthoDB" id="5185819at2"/>
<organism evidence="2 3">
    <name type="scientific">Nocardioides szechwanensis</name>
    <dbReference type="NCBI Taxonomy" id="1005944"/>
    <lineage>
        <taxon>Bacteria</taxon>
        <taxon>Bacillati</taxon>
        <taxon>Actinomycetota</taxon>
        <taxon>Actinomycetes</taxon>
        <taxon>Propionibacteriales</taxon>
        <taxon>Nocardioidaceae</taxon>
        <taxon>Nocardioides</taxon>
    </lineage>
</organism>
<dbReference type="InterPro" id="IPR017517">
    <property type="entry name" value="Maleyloyr_isom"/>
</dbReference>
<dbReference type="GO" id="GO:0046872">
    <property type="term" value="F:metal ion binding"/>
    <property type="evidence" value="ECO:0007669"/>
    <property type="project" value="InterPro"/>
</dbReference>
<keyword evidence="3" id="KW-1185">Reference proteome</keyword>
<dbReference type="InterPro" id="IPR034660">
    <property type="entry name" value="DinB/YfiT-like"/>
</dbReference>
<sequence>MTALDGAVELLDRSLAYTRVALAGVRDERLSAPTPCAGWDLARLLQHMEDSLDAFGEGARGRVGLAGTGPRTVPSAVRVGSLQQKACALLGAWSHPPARVRVGPYVVDTGLVAEVAALEIAVHGWDVAQALDLEHPLPEALSRRLLPVAEGLVTDADRGRRFAPARPVGVASDTARLLGFLGRDLTGPHGQINGNRSTGPQIAS</sequence>
<dbReference type="AlphaFoldDB" id="A0A1H0DZC5"/>
<evidence type="ECO:0000313" key="3">
    <source>
        <dbReference type="Proteomes" id="UP000199004"/>
    </source>
</evidence>
<evidence type="ECO:0000259" key="1">
    <source>
        <dbReference type="Pfam" id="PF11716"/>
    </source>
</evidence>
<accession>A0A1H0DZC5</accession>
<dbReference type="STRING" id="1005944.SAMN05192576_2716"/>
<reference evidence="2 3" key="1">
    <citation type="submission" date="2016-10" db="EMBL/GenBank/DDBJ databases">
        <authorList>
            <person name="de Groot N.N."/>
        </authorList>
    </citation>
    <scope>NUCLEOTIDE SEQUENCE [LARGE SCALE GENOMIC DNA]</scope>
    <source>
        <strain evidence="2 3">CGMCC 1.11147</strain>
    </source>
</reference>
<gene>
    <name evidence="2" type="ORF">SAMN05192576_2716</name>
</gene>